<proteinExistence type="predicted"/>
<comment type="caution">
    <text evidence="1">The sequence shown here is derived from an EMBL/GenBank/DDBJ whole genome shotgun (WGS) entry which is preliminary data.</text>
</comment>
<keyword evidence="2" id="KW-1185">Reference proteome</keyword>
<dbReference type="OrthoDB" id="438941at2759"/>
<evidence type="ECO:0000313" key="2">
    <source>
        <dbReference type="Proteomes" id="UP000649617"/>
    </source>
</evidence>
<name>A0A812UEZ5_SYMPI</name>
<protein>
    <submittedName>
        <fullName evidence="1">PKAR protein</fullName>
    </submittedName>
</protein>
<dbReference type="EMBL" id="CAJNIZ010037591">
    <property type="protein sequence ID" value="CAE7572112.1"/>
    <property type="molecule type" value="Genomic_DNA"/>
</dbReference>
<evidence type="ECO:0000313" key="1">
    <source>
        <dbReference type="EMBL" id="CAE7572112.1"/>
    </source>
</evidence>
<reference evidence="1" key="1">
    <citation type="submission" date="2021-02" db="EMBL/GenBank/DDBJ databases">
        <authorList>
            <person name="Dougan E. K."/>
            <person name="Rhodes N."/>
            <person name="Thang M."/>
            <person name="Chan C."/>
        </authorList>
    </citation>
    <scope>NUCLEOTIDE SEQUENCE</scope>
</reference>
<dbReference type="AlphaFoldDB" id="A0A812UEZ5"/>
<sequence>MAWVWTETLAVSAEDRLPHSLADNLGAFVDATKVHAHFQNVSQAKTLGCANGEANRLVKFAAAAFQQAGIRREISDQREFEDGADQGSEARARMWKLPCRMVAATRI</sequence>
<dbReference type="Proteomes" id="UP000649617">
    <property type="component" value="Unassembled WGS sequence"/>
</dbReference>
<gene>
    <name evidence="1" type="primary">PKAR</name>
    <name evidence="1" type="ORF">SPIL2461_LOCUS15404</name>
</gene>
<accession>A0A812UEZ5</accession>
<organism evidence="1 2">
    <name type="scientific">Symbiodinium pilosum</name>
    <name type="common">Dinoflagellate</name>
    <dbReference type="NCBI Taxonomy" id="2952"/>
    <lineage>
        <taxon>Eukaryota</taxon>
        <taxon>Sar</taxon>
        <taxon>Alveolata</taxon>
        <taxon>Dinophyceae</taxon>
        <taxon>Suessiales</taxon>
        <taxon>Symbiodiniaceae</taxon>
        <taxon>Symbiodinium</taxon>
    </lineage>
</organism>